<dbReference type="InterPro" id="IPR036322">
    <property type="entry name" value="WD40_repeat_dom_sf"/>
</dbReference>
<evidence type="ECO:0000313" key="2">
    <source>
        <dbReference type="EMBL" id="TFB04337.1"/>
    </source>
</evidence>
<sequence length="504" mass="55396">MDATGEDPTTLCDKYAQLLQSTKVHKRSIEVAKSIWTWIILARRPLTLKELRCAVELDLRTKLIDLRRTLSIICGELVTIDSEYRVNVVHETVRQILLEQKISTECTVDKAHGHARIATTLLKLLSGDCLRQLPINPPAESVSASSFDSSLLDYAANFFAEHISCCPPEEDSVMKELCVFLEFNVLLWIEHVAMSLNLAVIMKVACDLRRYAASRAKVVPKDGSTGIVEQWATELLEVAERFSSQLLVTPGSIRRLIPALRSPNSIIFKASFKNFGSRSQWSDGSPATAVSPGNDFFAIGTSAGDVFIYETATLEQHLTMAHPRSGRVEILQFSPGDENLATFQADSISGQTQVISSDTQYAVSQQSPTCVAFLVTQEATLLAFGSRMHPVLILNLRKQQQLGECIINSNNGIDDMVFDPNPDIALLVVACNDGRMCLFDYKTRALKLTVPDVFAQKLACSSDGSSLFTGDSQGVVKMCGFGHDKVGNTRLLPIYSVDGPEVSI</sequence>
<organism evidence="2 3">
    <name type="scientific">Trichoderma ghanense</name>
    <dbReference type="NCBI Taxonomy" id="65468"/>
    <lineage>
        <taxon>Eukaryota</taxon>
        <taxon>Fungi</taxon>
        <taxon>Dikarya</taxon>
        <taxon>Ascomycota</taxon>
        <taxon>Pezizomycotina</taxon>
        <taxon>Sordariomycetes</taxon>
        <taxon>Hypocreomycetidae</taxon>
        <taxon>Hypocreales</taxon>
        <taxon>Hypocreaceae</taxon>
        <taxon>Trichoderma</taxon>
    </lineage>
</organism>
<feature type="domain" description="GPI inositol-deacylase winged helix" evidence="1">
    <location>
        <begin position="22"/>
        <end position="107"/>
    </location>
</feature>
<dbReference type="InterPro" id="IPR015943">
    <property type="entry name" value="WD40/YVTN_repeat-like_dom_sf"/>
</dbReference>
<dbReference type="RefSeq" id="XP_073560538.1">
    <property type="nucleotide sequence ID" value="XM_073701461.1"/>
</dbReference>
<dbReference type="Pfam" id="PF22939">
    <property type="entry name" value="WHD_GPIID"/>
    <property type="match status" value="1"/>
</dbReference>
<reference evidence="2 3" key="1">
    <citation type="submission" date="2018-01" db="EMBL/GenBank/DDBJ databases">
        <title>Genome characterization of the sugarcane-associated fungus Trichoderma ghanense CCMA-1212 and their application in lignocelulose bioconversion.</title>
        <authorList>
            <person name="Steindorff A.S."/>
            <person name="Mendes T.D."/>
            <person name="Vilela E.S.D."/>
            <person name="Rodrigues D.S."/>
            <person name="Formighieri E.F."/>
            <person name="Melo I.S."/>
            <person name="Favaro L.C.L."/>
        </authorList>
    </citation>
    <scope>NUCLEOTIDE SEQUENCE [LARGE SCALE GENOMIC DNA]</scope>
    <source>
        <strain evidence="2 3">CCMA-1212</strain>
    </source>
</reference>
<evidence type="ECO:0000259" key="1">
    <source>
        <dbReference type="Pfam" id="PF22939"/>
    </source>
</evidence>
<dbReference type="PANTHER" id="PTHR10039:SF14">
    <property type="entry name" value="NACHT DOMAIN-CONTAINING PROTEIN"/>
    <property type="match status" value="1"/>
</dbReference>
<dbReference type="InterPro" id="IPR054471">
    <property type="entry name" value="GPIID_WHD"/>
</dbReference>
<keyword evidence="3" id="KW-1185">Reference proteome</keyword>
<protein>
    <recommendedName>
        <fullName evidence="1">GPI inositol-deacylase winged helix domain-containing protein</fullName>
    </recommendedName>
</protein>
<dbReference type="Proteomes" id="UP001642720">
    <property type="component" value="Unassembled WGS sequence"/>
</dbReference>
<name>A0ABY2H9Z3_9HYPO</name>
<gene>
    <name evidence="2" type="ORF">CCMA1212_004145</name>
</gene>
<dbReference type="SUPFAM" id="SSF50978">
    <property type="entry name" value="WD40 repeat-like"/>
    <property type="match status" value="1"/>
</dbReference>
<evidence type="ECO:0000313" key="3">
    <source>
        <dbReference type="Proteomes" id="UP001642720"/>
    </source>
</evidence>
<accession>A0ABY2H9Z3</accession>
<dbReference type="GeneID" id="300575911"/>
<dbReference type="EMBL" id="PPTA01000004">
    <property type="protein sequence ID" value="TFB04337.1"/>
    <property type="molecule type" value="Genomic_DNA"/>
</dbReference>
<comment type="caution">
    <text evidence="2">The sequence shown here is derived from an EMBL/GenBank/DDBJ whole genome shotgun (WGS) entry which is preliminary data.</text>
</comment>
<dbReference type="Gene3D" id="2.130.10.10">
    <property type="entry name" value="YVTN repeat-like/Quinoprotein amine dehydrogenase"/>
    <property type="match status" value="2"/>
</dbReference>
<dbReference type="PANTHER" id="PTHR10039">
    <property type="entry name" value="AMELOGENIN"/>
    <property type="match status" value="1"/>
</dbReference>
<proteinExistence type="predicted"/>